<evidence type="ECO:0000313" key="3">
    <source>
        <dbReference type="Proteomes" id="UP000482960"/>
    </source>
</evidence>
<reference evidence="2 3" key="2">
    <citation type="submission" date="2020-03" db="EMBL/GenBank/DDBJ databases">
        <authorList>
            <person name="Ichikawa N."/>
            <person name="Kimura A."/>
            <person name="Kitahashi Y."/>
            <person name="Uohara A."/>
        </authorList>
    </citation>
    <scope>NUCLEOTIDE SEQUENCE [LARGE SCALE GENOMIC DNA]</scope>
    <source>
        <strain evidence="2 3">NBRC 108638</strain>
    </source>
</reference>
<sequence>MWIDDVVWKDALRITGARAVIVTAIETRTRLQMATVRDLPDGDSVTALAAGLAETAAELVRLTDSGSTMDDLVVTGPTWFHVLRTVRSQDAGGCVAHLMLDRRTANLAMARREFRHLLDPAARGPARERASATAKPAAGALPRRTPAAPGPAAVAAPHASPMWFTSLVGEPFEADRRTLRRVRDGLHRLA</sequence>
<organism evidence="2 3">
    <name type="scientific">Phytohabitans rumicis</name>
    <dbReference type="NCBI Taxonomy" id="1076125"/>
    <lineage>
        <taxon>Bacteria</taxon>
        <taxon>Bacillati</taxon>
        <taxon>Actinomycetota</taxon>
        <taxon>Actinomycetes</taxon>
        <taxon>Micromonosporales</taxon>
        <taxon>Micromonosporaceae</taxon>
    </lineage>
</organism>
<comment type="caution">
    <text evidence="2">The sequence shown here is derived from an EMBL/GenBank/DDBJ whole genome shotgun (WGS) entry which is preliminary data.</text>
</comment>
<evidence type="ECO:0000256" key="1">
    <source>
        <dbReference type="SAM" id="MobiDB-lite"/>
    </source>
</evidence>
<feature type="region of interest" description="Disordered" evidence="1">
    <location>
        <begin position="121"/>
        <end position="154"/>
    </location>
</feature>
<dbReference type="Proteomes" id="UP000482960">
    <property type="component" value="Unassembled WGS sequence"/>
</dbReference>
<gene>
    <name evidence="2" type="ORF">Prum_001500</name>
</gene>
<protein>
    <recommendedName>
        <fullName evidence="4">Roadblock/LAMTOR2 domain-containing protein</fullName>
    </recommendedName>
</protein>
<accession>A0A6V8KUW8</accession>
<evidence type="ECO:0000313" key="2">
    <source>
        <dbReference type="EMBL" id="GFJ86508.1"/>
    </source>
</evidence>
<dbReference type="AlphaFoldDB" id="A0A6V8KUW8"/>
<feature type="compositionally biased region" description="Low complexity" evidence="1">
    <location>
        <begin position="136"/>
        <end position="154"/>
    </location>
</feature>
<name>A0A6V8KUW8_9ACTN</name>
<dbReference type="RefSeq" id="WP_173073014.1">
    <property type="nucleotide sequence ID" value="NZ_BAABJB010000008.1"/>
</dbReference>
<evidence type="ECO:0008006" key="4">
    <source>
        <dbReference type="Google" id="ProtNLM"/>
    </source>
</evidence>
<proteinExistence type="predicted"/>
<dbReference type="EMBL" id="BLPG01000001">
    <property type="protein sequence ID" value="GFJ86508.1"/>
    <property type="molecule type" value="Genomic_DNA"/>
</dbReference>
<keyword evidence="3" id="KW-1185">Reference proteome</keyword>
<reference evidence="2 3" key="1">
    <citation type="submission" date="2020-03" db="EMBL/GenBank/DDBJ databases">
        <title>Whole genome shotgun sequence of Phytohabitans rumicis NBRC 108638.</title>
        <authorList>
            <person name="Komaki H."/>
            <person name="Tamura T."/>
        </authorList>
    </citation>
    <scope>NUCLEOTIDE SEQUENCE [LARGE SCALE GENOMIC DNA]</scope>
    <source>
        <strain evidence="2 3">NBRC 108638</strain>
    </source>
</reference>